<comment type="cofactor">
    <cofactor evidence="1">
        <name>a divalent metal cation</name>
        <dbReference type="ChEBI" id="CHEBI:60240"/>
    </cofactor>
</comment>
<evidence type="ECO:0000313" key="4">
    <source>
        <dbReference type="EMBL" id="CDI57197.1"/>
    </source>
</evidence>
<evidence type="ECO:0000259" key="3">
    <source>
        <dbReference type="Pfam" id="PF13359"/>
    </source>
</evidence>
<name>A0A077RCL8_9BASI</name>
<evidence type="ECO:0000256" key="1">
    <source>
        <dbReference type="ARBA" id="ARBA00001968"/>
    </source>
</evidence>
<evidence type="ECO:0000256" key="2">
    <source>
        <dbReference type="ARBA" id="ARBA00022723"/>
    </source>
</evidence>
<feature type="domain" description="DDE Tnp4" evidence="3">
    <location>
        <begin position="1"/>
        <end position="118"/>
    </location>
</feature>
<keyword evidence="2" id="KW-0479">Metal-binding</keyword>
<accession>A0A077RCL8</accession>
<dbReference type="Pfam" id="PF13359">
    <property type="entry name" value="DDE_Tnp_4"/>
    <property type="match status" value="1"/>
</dbReference>
<organism evidence="4">
    <name type="scientific">Melanopsichium pennsylvanicum 4</name>
    <dbReference type="NCBI Taxonomy" id="1398559"/>
    <lineage>
        <taxon>Eukaryota</taxon>
        <taxon>Fungi</taxon>
        <taxon>Dikarya</taxon>
        <taxon>Basidiomycota</taxon>
        <taxon>Ustilaginomycotina</taxon>
        <taxon>Ustilaginomycetes</taxon>
        <taxon>Ustilaginales</taxon>
        <taxon>Ustilaginaceae</taxon>
        <taxon>Melanopsichium</taxon>
    </lineage>
</organism>
<dbReference type="GO" id="GO:0046872">
    <property type="term" value="F:metal ion binding"/>
    <property type="evidence" value="ECO:0007669"/>
    <property type="project" value="UniProtKB-KW"/>
</dbReference>
<dbReference type="EMBL" id="HG529554">
    <property type="protein sequence ID" value="CDI57197.1"/>
    <property type="molecule type" value="Genomic_DNA"/>
</dbReference>
<dbReference type="AlphaFoldDB" id="A0A077RCL8"/>
<proteinExistence type="predicted"/>
<reference evidence="4" key="1">
    <citation type="journal article" date="2014" name="Genome Biol. Evol.">
        <title>Gene Loss Rather Than Gene Gain Is Associated with a Host Jump from Monocots to Dicots in the Smut Fungus Melanopsichium pennsylvanicum.</title>
        <authorList>
            <person name="Sharma R."/>
            <person name="Mishra B."/>
            <person name="Runge F."/>
            <person name="Thines M."/>
        </authorList>
    </citation>
    <scope>NUCLEOTIDE SEQUENCE</scope>
    <source>
        <strain evidence="4">4</strain>
    </source>
</reference>
<sequence length="126" mass="14553">MQIISTPEGLIFVQGPWDDSKNDCSVWNKPGVAHWLRKASYQNDNKKLYLFGDKGYHLDHHLIVPYKGNCMKEEEKQSNIIMSKYQIAVEWAIGSVVVLFPWLNNKQQQKFLLSPIASDYLVTVLL</sequence>
<protein>
    <recommendedName>
        <fullName evidence="3">DDE Tnp4 domain-containing protein</fullName>
    </recommendedName>
</protein>
<dbReference type="InterPro" id="IPR027806">
    <property type="entry name" value="HARBI1_dom"/>
</dbReference>